<proteinExistence type="predicted"/>
<evidence type="ECO:0000256" key="1">
    <source>
        <dbReference type="SAM" id="MobiDB-lite"/>
    </source>
</evidence>
<dbReference type="STRING" id="1391653.AKJ08_3263"/>
<dbReference type="AlphaFoldDB" id="A0A0K1PHK0"/>
<organism evidence="2 3">
    <name type="scientific">Vulgatibacter incomptus</name>
    <dbReference type="NCBI Taxonomy" id="1391653"/>
    <lineage>
        <taxon>Bacteria</taxon>
        <taxon>Pseudomonadati</taxon>
        <taxon>Myxococcota</taxon>
        <taxon>Myxococcia</taxon>
        <taxon>Myxococcales</taxon>
        <taxon>Cystobacterineae</taxon>
        <taxon>Vulgatibacteraceae</taxon>
        <taxon>Vulgatibacter</taxon>
    </lineage>
</organism>
<dbReference type="RefSeq" id="WP_050726983.1">
    <property type="nucleotide sequence ID" value="NZ_CP012332.1"/>
</dbReference>
<evidence type="ECO:0000313" key="2">
    <source>
        <dbReference type="EMBL" id="AKU92876.1"/>
    </source>
</evidence>
<dbReference type="EMBL" id="CP012332">
    <property type="protein sequence ID" value="AKU92876.1"/>
    <property type="molecule type" value="Genomic_DNA"/>
</dbReference>
<sequence length="516" mass="53362">MTRPPPRVRGTPELPWRAGAFRICLGALLLLALAIPLAAIGAGPRSDVIICVDDPLASAGAAAQLDRWMSTANVRAIGPDCSGATSPTTYLGHFENRGPSLAFRLRSPGGLVLERRVPWIAGPERALSRLELAGRLSEFSLLLESLLAEDRVALTLNPIAAEAAVEEAVAGVQAPGREDPSGPTPIAPVATGRSGPTKSPSADRAGAGSGRNAPRAAPPSSGKGRAKVPGGKSQPGSKPGPKAPLPPTGTASTEPKGKDPDEPAVSPDDARDGSPQSTDPLAQAGAGQPSSGPLRSPVDSRDPPDRLSGGVEPPASAHRVFDVRGGNAEDFGHPLPPPPDPETVEDFGKVPESWWPDWPLRAEADAGVRWMSPGLFAPGAGATLSFGPTYFRAGLQRTATWNLGVPIDVTALSFSAGWKSDLLRRGAWSLDGALGVAVDRVGVRRRDSDDPAATAYWDLGPSAGSAFGFRHGGFSSRLGLEAQWTPTARTIQLPEGPSGALAAASGRVFWSIGWEG</sequence>
<accession>A0A0K1PHK0</accession>
<feature type="compositionally biased region" description="Low complexity" evidence="1">
    <location>
        <begin position="227"/>
        <end position="240"/>
    </location>
</feature>
<reference evidence="2 3" key="1">
    <citation type="submission" date="2015-08" db="EMBL/GenBank/DDBJ databases">
        <authorList>
            <person name="Babu N.S."/>
            <person name="Beckwith C.J."/>
            <person name="Beseler K.G."/>
            <person name="Brison A."/>
            <person name="Carone J.V."/>
            <person name="Caskin T.P."/>
            <person name="Diamond M."/>
            <person name="Durham M.E."/>
            <person name="Foxe J.M."/>
            <person name="Go M."/>
            <person name="Henderson B.A."/>
            <person name="Jones I.B."/>
            <person name="McGettigan J.A."/>
            <person name="Micheletti S.J."/>
            <person name="Nasrallah M.E."/>
            <person name="Ortiz D."/>
            <person name="Piller C.R."/>
            <person name="Privatt S.R."/>
            <person name="Schneider S.L."/>
            <person name="Sharp S."/>
            <person name="Smith T.C."/>
            <person name="Stanton J.D."/>
            <person name="Ullery H.E."/>
            <person name="Wilson R.J."/>
            <person name="Serrano M.G."/>
            <person name="Buck G."/>
            <person name="Lee V."/>
            <person name="Wang Y."/>
            <person name="Carvalho R."/>
            <person name="Voegtly L."/>
            <person name="Shi R."/>
            <person name="Duckworth R."/>
            <person name="Johnson A."/>
            <person name="Loviza R."/>
            <person name="Walstead R."/>
            <person name="Shah Z."/>
            <person name="Kiflezghi M."/>
            <person name="Wade K."/>
            <person name="Ball S.L."/>
            <person name="Bradley K.W."/>
            <person name="Asai D.J."/>
            <person name="Bowman C.A."/>
            <person name="Russell D.A."/>
            <person name="Pope W.H."/>
            <person name="Jacobs-Sera D."/>
            <person name="Hendrix R.W."/>
            <person name="Hatfull G.F."/>
        </authorList>
    </citation>
    <scope>NUCLEOTIDE SEQUENCE [LARGE SCALE GENOMIC DNA]</scope>
    <source>
        <strain evidence="2 3">DSM 27710</strain>
    </source>
</reference>
<dbReference type="KEGG" id="vin:AKJ08_3263"/>
<name>A0A0K1PHK0_9BACT</name>
<feature type="region of interest" description="Disordered" evidence="1">
    <location>
        <begin position="170"/>
        <end position="317"/>
    </location>
</feature>
<keyword evidence="3" id="KW-1185">Reference proteome</keyword>
<protein>
    <submittedName>
        <fullName evidence="2">Uncharacterized protein</fullName>
    </submittedName>
</protein>
<evidence type="ECO:0000313" key="3">
    <source>
        <dbReference type="Proteomes" id="UP000055590"/>
    </source>
</evidence>
<dbReference type="Proteomes" id="UP000055590">
    <property type="component" value="Chromosome"/>
</dbReference>
<gene>
    <name evidence="2" type="ORF">AKJ08_3263</name>
</gene>